<dbReference type="InterPro" id="IPR036259">
    <property type="entry name" value="MFS_trans_sf"/>
</dbReference>
<dbReference type="OrthoDB" id="9807274at2"/>
<dbReference type="PROSITE" id="PS50850">
    <property type="entry name" value="MFS"/>
    <property type="match status" value="1"/>
</dbReference>
<comment type="subcellular location">
    <subcellularLocation>
        <location evidence="1">Cell membrane</location>
        <topology evidence="1">Multi-pass membrane protein</topology>
    </subcellularLocation>
</comment>
<evidence type="ECO:0000256" key="7">
    <source>
        <dbReference type="SAM" id="Phobius"/>
    </source>
</evidence>
<feature type="transmembrane region" description="Helical" evidence="7">
    <location>
        <begin position="139"/>
        <end position="161"/>
    </location>
</feature>
<dbReference type="Gene3D" id="1.20.1250.20">
    <property type="entry name" value="MFS general substrate transporter like domains"/>
    <property type="match status" value="1"/>
</dbReference>
<organism evidence="9 10">
    <name type="scientific">Desulfopila aestuarii DSM 18488</name>
    <dbReference type="NCBI Taxonomy" id="1121416"/>
    <lineage>
        <taxon>Bacteria</taxon>
        <taxon>Pseudomonadati</taxon>
        <taxon>Thermodesulfobacteriota</taxon>
        <taxon>Desulfobulbia</taxon>
        <taxon>Desulfobulbales</taxon>
        <taxon>Desulfocapsaceae</taxon>
        <taxon>Desulfopila</taxon>
    </lineage>
</organism>
<dbReference type="Gene3D" id="1.20.1720.10">
    <property type="entry name" value="Multidrug resistance protein D"/>
    <property type="match status" value="1"/>
</dbReference>
<dbReference type="GO" id="GO:0005886">
    <property type="term" value="C:plasma membrane"/>
    <property type="evidence" value="ECO:0007669"/>
    <property type="project" value="UniProtKB-SubCell"/>
</dbReference>
<dbReference type="Pfam" id="PF07690">
    <property type="entry name" value="MFS_1"/>
    <property type="match status" value="1"/>
</dbReference>
<feature type="transmembrane region" description="Helical" evidence="7">
    <location>
        <begin position="48"/>
        <end position="66"/>
    </location>
</feature>
<feature type="transmembrane region" description="Helical" evidence="7">
    <location>
        <begin position="110"/>
        <end position="127"/>
    </location>
</feature>
<keyword evidence="10" id="KW-1185">Reference proteome</keyword>
<dbReference type="GO" id="GO:0022857">
    <property type="term" value="F:transmembrane transporter activity"/>
    <property type="evidence" value="ECO:0007669"/>
    <property type="project" value="InterPro"/>
</dbReference>
<evidence type="ECO:0000259" key="8">
    <source>
        <dbReference type="PROSITE" id="PS50850"/>
    </source>
</evidence>
<gene>
    <name evidence="9" type="ORF">SAMN02745220_04595</name>
</gene>
<dbReference type="InterPro" id="IPR020846">
    <property type="entry name" value="MFS_dom"/>
</dbReference>
<evidence type="ECO:0000256" key="5">
    <source>
        <dbReference type="ARBA" id="ARBA00022989"/>
    </source>
</evidence>
<keyword evidence="2" id="KW-0813">Transport</keyword>
<sequence length="468" mass="50831">MDKAPLTKSRFYALLIACGVLLSTMDSSMVNVALPEIMRSFEVGIGEVKLVVLIYLMVITFSLVFWGRIGDEFGKGRVYITGMVVFACGAVVCAVSTLFSLLIIARAVQAVGAAMMMATGPAILKFVSPREHLGKTLGFVGVATSCGLMTGPLISGFILSVTSWRGVFLVPVPLAAMAALLGSLYLLPDLRKREELHHQKFDWQGGLLWVGFVVAFVLLANGTLPHWYFNIVMILAIIFLLYLFFKVEKRAEAPILPLVLVRRRYYWTGVATAGISFGALFIVLILLPFYLDYILQYSPRRIGLVMMALPVSLVVMSPMSGWLYDRLGSARVISTVGLLISTVAVLCLLLLDGDSSFFGVCWRLTLLGAGQSVFLSPNSASVLSKVQDSYAGITSGILATARNFGMLSGTALAGTTFSLLYGRLTSGKSVLHFTHDYGDAFLFAQRSTLAIALLLLFCGCLISWSRGR</sequence>
<keyword evidence="4 7" id="KW-0812">Transmembrane</keyword>
<accession>A0A1M7YIQ4</accession>
<feature type="transmembrane region" description="Helical" evidence="7">
    <location>
        <begin position="357"/>
        <end position="375"/>
    </location>
</feature>
<evidence type="ECO:0000313" key="10">
    <source>
        <dbReference type="Proteomes" id="UP000184603"/>
    </source>
</evidence>
<dbReference type="RefSeq" id="WP_073616071.1">
    <property type="nucleotide sequence ID" value="NZ_FRFE01000036.1"/>
</dbReference>
<dbReference type="PANTHER" id="PTHR42718:SF46">
    <property type="entry name" value="BLR6921 PROTEIN"/>
    <property type="match status" value="1"/>
</dbReference>
<dbReference type="Proteomes" id="UP000184603">
    <property type="component" value="Unassembled WGS sequence"/>
</dbReference>
<dbReference type="SUPFAM" id="SSF103473">
    <property type="entry name" value="MFS general substrate transporter"/>
    <property type="match status" value="2"/>
</dbReference>
<evidence type="ECO:0000256" key="4">
    <source>
        <dbReference type="ARBA" id="ARBA00022692"/>
    </source>
</evidence>
<feature type="domain" description="Major facilitator superfamily (MFS) profile" evidence="8">
    <location>
        <begin position="12"/>
        <end position="463"/>
    </location>
</feature>
<dbReference type="EMBL" id="FRFE01000036">
    <property type="protein sequence ID" value="SHO52496.1"/>
    <property type="molecule type" value="Genomic_DNA"/>
</dbReference>
<feature type="transmembrane region" description="Helical" evidence="7">
    <location>
        <begin position="404"/>
        <end position="422"/>
    </location>
</feature>
<dbReference type="AlphaFoldDB" id="A0A1M7YIQ4"/>
<reference evidence="9 10" key="1">
    <citation type="submission" date="2016-12" db="EMBL/GenBank/DDBJ databases">
        <authorList>
            <person name="Song W.-J."/>
            <person name="Kurnit D.M."/>
        </authorList>
    </citation>
    <scope>NUCLEOTIDE SEQUENCE [LARGE SCALE GENOMIC DNA]</scope>
    <source>
        <strain evidence="9 10">DSM 18488</strain>
    </source>
</reference>
<evidence type="ECO:0000256" key="3">
    <source>
        <dbReference type="ARBA" id="ARBA00022475"/>
    </source>
</evidence>
<name>A0A1M7YIQ4_9BACT</name>
<dbReference type="STRING" id="1121416.SAMN02745220_04595"/>
<dbReference type="PANTHER" id="PTHR42718">
    <property type="entry name" value="MAJOR FACILITATOR SUPERFAMILY MULTIDRUG TRANSPORTER MFSC"/>
    <property type="match status" value="1"/>
</dbReference>
<evidence type="ECO:0000313" key="9">
    <source>
        <dbReference type="EMBL" id="SHO52496.1"/>
    </source>
</evidence>
<evidence type="ECO:0000256" key="1">
    <source>
        <dbReference type="ARBA" id="ARBA00004651"/>
    </source>
</evidence>
<keyword evidence="6 7" id="KW-0472">Membrane</keyword>
<evidence type="ECO:0000256" key="6">
    <source>
        <dbReference type="ARBA" id="ARBA00023136"/>
    </source>
</evidence>
<proteinExistence type="predicted"/>
<feature type="transmembrane region" description="Helical" evidence="7">
    <location>
        <begin position="203"/>
        <end position="221"/>
    </location>
</feature>
<feature type="transmembrane region" description="Helical" evidence="7">
    <location>
        <begin position="442"/>
        <end position="464"/>
    </location>
</feature>
<feature type="transmembrane region" description="Helical" evidence="7">
    <location>
        <begin position="78"/>
        <end position="104"/>
    </location>
</feature>
<dbReference type="CDD" id="cd17321">
    <property type="entry name" value="MFS_MMR_MDR_like"/>
    <property type="match status" value="1"/>
</dbReference>
<protein>
    <submittedName>
        <fullName evidence="9">Predicted arabinose efflux permease, MFS family</fullName>
    </submittedName>
</protein>
<keyword evidence="5 7" id="KW-1133">Transmembrane helix</keyword>
<feature type="transmembrane region" description="Helical" evidence="7">
    <location>
        <begin position="265"/>
        <end position="290"/>
    </location>
</feature>
<keyword evidence="3" id="KW-1003">Cell membrane</keyword>
<dbReference type="InterPro" id="IPR011701">
    <property type="entry name" value="MFS"/>
</dbReference>
<evidence type="ECO:0000256" key="2">
    <source>
        <dbReference type="ARBA" id="ARBA00022448"/>
    </source>
</evidence>
<feature type="transmembrane region" description="Helical" evidence="7">
    <location>
        <begin position="331"/>
        <end position="351"/>
    </location>
</feature>
<feature type="transmembrane region" description="Helical" evidence="7">
    <location>
        <begin position="167"/>
        <end position="187"/>
    </location>
</feature>
<feature type="transmembrane region" description="Helical" evidence="7">
    <location>
        <begin position="302"/>
        <end position="324"/>
    </location>
</feature>
<feature type="transmembrane region" description="Helical" evidence="7">
    <location>
        <begin position="227"/>
        <end position="245"/>
    </location>
</feature>